<evidence type="ECO:0000256" key="2">
    <source>
        <dbReference type="SAM" id="MobiDB-lite"/>
    </source>
</evidence>
<keyword evidence="1" id="KW-0479">Metal-binding</keyword>
<dbReference type="SUPFAM" id="SSF51182">
    <property type="entry name" value="RmlC-like cupins"/>
    <property type="match status" value="1"/>
</dbReference>
<dbReference type="AlphaFoldDB" id="A0A3N6M117"/>
<dbReference type="RefSeq" id="WP_124196065.1">
    <property type="nucleotide sequence ID" value="NZ_REGA01000011.1"/>
</dbReference>
<evidence type="ECO:0000259" key="3">
    <source>
        <dbReference type="Pfam" id="PF07883"/>
    </source>
</evidence>
<protein>
    <submittedName>
        <fullName evidence="4">Cupin domain-containing protein</fullName>
    </submittedName>
</protein>
<sequence length="121" mass="13685">MGYHVVDPDDLEPEPDRPSEMRYVSEAAGMEQMGLRVYHVEPGEEIPLSGLHYHETQEEAFYVLEGELTVETPDRVYRVDRGEFFVAEPESPHRAHNDSEERTTVIGMGAPPVSDGHVYEG</sequence>
<evidence type="ECO:0000313" key="5">
    <source>
        <dbReference type="Proteomes" id="UP000282323"/>
    </source>
</evidence>
<accession>A0A3N6M117</accession>
<dbReference type="InterPro" id="IPR013096">
    <property type="entry name" value="Cupin_2"/>
</dbReference>
<keyword evidence="5" id="KW-1185">Reference proteome</keyword>
<name>A0A3N6M117_NATCH</name>
<dbReference type="Gene3D" id="2.60.120.10">
    <property type="entry name" value="Jelly Rolls"/>
    <property type="match status" value="1"/>
</dbReference>
<dbReference type="InterPro" id="IPR011051">
    <property type="entry name" value="RmlC_Cupin_sf"/>
</dbReference>
<dbReference type="GO" id="GO:0046872">
    <property type="term" value="F:metal ion binding"/>
    <property type="evidence" value="ECO:0007669"/>
    <property type="project" value="UniProtKB-KW"/>
</dbReference>
<reference evidence="4 5" key="1">
    <citation type="submission" date="2018-10" db="EMBL/GenBank/DDBJ databases">
        <title>Natrarchaeobius chitinivorans gen. nov., sp. nov., and Natrarchaeobius haloalkaliphilus sp. nov., alkaliphilic, chitin-utilizing haloarchaea from hypersaline alkaline lakes.</title>
        <authorList>
            <person name="Sorokin D.Y."/>
            <person name="Elcheninov A.G."/>
            <person name="Kostrikina N.A."/>
            <person name="Bale N.J."/>
            <person name="Sinninghe Damste J.S."/>
            <person name="Khijniak T.V."/>
            <person name="Kublanov I.V."/>
            <person name="Toshchakov S.V."/>
        </authorList>
    </citation>
    <scope>NUCLEOTIDE SEQUENCE [LARGE SCALE GENOMIC DNA]</scope>
    <source>
        <strain evidence="4 5">AArcht4T</strain>
    </source>
</reference>
<dbReference type="PANTHER" id="PTHR35848:SF9">
    <property type="entry name" value="SLL1358 PROTEIN"/>
    <property type="match status" value="1"/>
</dbReference>
<organism evidence="4 5">
    <name type="scientific">Natrarchaeobius chitinivorans</name>
    <dbReference type="NCBI Taxonomy" id="1679083"/>
    <lineage>
        <taxon>Archaea</taxon>
        <taxon>Methanobacteriati</taxon>
        <taxon>Methanobacteriota</taxon>
        <taxon>Stenosarchaea group</taxon>
        <taxon>Halobacteria</taxon>
        <taxon>Halobacteriales</taxon>
        <taxon>Natrialbaceae</taxon>
        <taxon>Natrarchaeobius</taxon>
    </lineage>
</organism>
<dbReference type="OrthoDB" id="192542at2157"/>
<proteinExistence type="predicted"/>
<dbReference type="Proteomes" id="UP000282323">
    <property type="component" value="Unassembled WGS sequence"/>
</dbReference>
<dbReference type="Pfam" id="PF07883">
    <property type="entry name" value="Cupin_2"/>
    <property type="match status" value="1"/>
</dbReference>
<feature type="compositionally biased region" description="Basic and acidic residues" evidence="2">
    <location>
        <begin position="90"/>
        <end position="103"/>
    </location>
</feature>
<dbReference type="EMBL" id="REGA01000011">
    <property type="protein sequence ID" value="RQG94014.1"/>
    <property type="molecule type" value="Genomic_DNA"/>
</dbReference>
<comment type="caution">
    <text evidence="4">The sequence shown here is derived from an EMBL/GenBank/DDBJ whole genome shotgun (WGS) entry which is preliminary data.</text>
</comment>
<evidence type="ECO:0000313" key="4">
    <source>
        <dbReference type="EMBL" id="RQG94014.1"/>
    </source>
</evidence>
<feature type="domain" description="Cupin type-2" evidence="3">
    <location>
        <begin position="37"/>
        <end position="105"/>
    </location>
</feature>
<dbReference type="InterPro" id="IPR014710">
    <property type="entry name" value="RmlC-like_jellyroll"/>
</dbReference>
<dbReference type="InterPro" id="IPR051610">
    <property type="entry name" value="GPI/OXD"/>
</dbReference>
<feature type="region of interest" description="Disordered" evidence="2">
    <location>
        <begin position="89"/>
        <end position="121"/>
    </location>
</feature>
<gene>
    <name evidence="4" type="ORF">EA473_13125</name>
</gene>
<dbReference type="PANTHER" id="PTHR35848">
    <property type="entry name" value="OXALATE-BINDING PROTEIN"/>
    <property type="match status" value="1"/>
</dbReference>
<evidence type="ECO:0000256" key="1">
    <source>
        <dbReference type="ARBA" id="ARBA00022723"/>
    </source>
</evidence>